<dbReference type="OrthoDB" id="3224137at2"/>
<organism evidence="2 3">
    <name type="scientific">Porphyromonas uenonis 60-3</name>
    <dbReference type="NCBI Taxonomy" id="596327"/>
    <lineage>
        <taxon>Bacteria</taxon>
        <taxon>Pseudomonadati</taxon>
        <taxon>Bacteroidota</taxon>
        <taxon>Bacteroidia</taxon>
        <taxon>Bacteroidales</taxon>
        <taxon>Porphyromonadaceae</taxon>
        <taxon>Porphyromonas</taxon>
    </lineage>
</organism>
<accession>C2MCL6</accession>
<dbReference type="eggNOG" id="COG4487">
    <property type="taxonomic scope" value="Bacteria"/>
</dbReference>
<keyword evidence="3" id="KW-1185">Reference proteome</keyword>
<dbReference type="Pfam" id="PF09903">
    <property type="entry name" value="DUF2130"/>
    <property type="match status" value="1"/>
</dbReference>
<dbReference type="RefSeq" id="WP_007365580.1">
    <property type="nucleotide sequence ID" value="NZ_ACLR01000176.1"/>
</dbReference>
<protein>
    <recommendedName>
        <fullName evidence="4">DUF2130 domain-containing protein</fullName>
    </recommendedName>
</protein>
<dbReference type="PIRSF" id="PIRSF005850">
    <property type="entry name" value="UCP005850"/>
    <property type="match status" value="1"/>
</dbReference>
<comment type="caution">
    <text evidence="2">The sequence shown here is derived from an EMBL/GenBank/DDBJ whole genome shotgun (WGS) entry which is preliminary data.</text>
</comment>
<dbReference type="EMBL" id="ACLR01000176">
    <property type="protein sequence ID" value="EEK16566.1"/>
    <property type="molecule type" value="Genomic_DNA"/>
</dbReference>
<reference evidence="2 3" key="1">
    <citation type="submission" date="2009-04" db="EMBL/GenBank/DDBJ databases">
        <authorList>
            <person name="Sebastian Y."/>
            <person name="Madupu R."/>
            <person name="Durkin A.S."/>
            <person name="Torralba M."/>
            <person name="Methe B."/>
            <person name="Sutton G.G."/>
            <person name="Strausberg R.L."/>
            <person name="Nelson K.E."/>
        </authorList>
    </citation>
    <scope>NUCLEOTIDE SEQUENCE [LARGE SCALE GENOMIC DNA]</scope>
    <source>
        <strain evidence="2 3">60-3</strain>
    </source>
</reference>
<keyword evidence="1" id="KW-0175">Coiled coil</keyword>
<evidence type="ECO:0008006" key="4">
    <source>
        <dbReference type="Google" id="ProtNLM"/>
    </source>
</evidence>
<gene>
    <name evidence="2" type="ORF">PORUE0001_1332</name>
</gene>
<proteinExistence type="predicted"/>
<dbReference type="AlphaFoldDB" id="C2MCL6"/>
<evidence type="ECO:0000313" key="3">
    <source>
        <dbReference type="Proteomes" id="UP000003303"/>
    </source>
</evidence>
<evidence type="ECO:0000256" key="1">
    <source>
        <dbReference type="SAM" id="Coils"/>
    </source>
</evidence>
<sequence>MHELICPNCNKPFSIDERGYAQLLEQVRGEAFDKALAERIALVEERSRQGQQLAVAQAEATLKERLAQRDTELAQLQSRLDAMGEKSQAELRLALADKEKTITELHAELAQQESLRDNERLKAQAESQKALQAKEQEIVVLRSQAELQSKEAQLELSRLQEQHKEQEERLKEQVSFTEISRRVSSTKMIGETLEQHCALEFEQKLRTFYPYAYFEKDNEVVGGTKGDFIFRDYAGEGEPEYISIMFEMKNEADETASKHRNEDFLKKLDEDRRKKGCEYAVLVSLLEPDSELYNGGIVDKSHRYEKMYVIRPQFFVPLITLLVSASRKSLDIRKQLFEAQQQSIDITHFEEDIEEFKDKFGRNYRLASDKFKKAIEEIDNSIKHLQKIKDNLIGSENNLRLANDKAEGLTIRKLTYKNPTMQAKFKALKALDQSSEE</sequence>
<dbReference type="InterPro" id="IPR019219">
    <property type="entry name" value="DUF2130"/>
</dbReference>
<name>C2MCL6_9PORP</name>
<feature type="coiled-coil region" evidence="1">
    <location>
        <begin position="95"/>
        <end position="176"/>
    </location>
</feature>
<dbReference type="Proteomes" id="UP000003303">
    <property type="component" value="Unassembled WGS sequence"/>
</dbReference>
<evidence type="ECO:0000313" key="2">
    <source>
        <dbReference type="EMBL" id="EEK16566.1"/>
    </source>
</evidence>